<proteinExistence type="predicted"/>
<dbReference type="EMBL" id="JAQQBR010001836">
    <property type="protein sequence ID" value="KAK0159672.1"/>
    <property type="molecule type" value="Genomic_DNA"/>
</dbReference>
<organism evidence="2 3">
    <name type="scientific">Microctonus hyperodae</name>
    <name type="common">Parasitoid wasp</name>
    <dbReference type="NCBI Taxonomy" id="165561"/>
    <lineage>
        <taxon>Eukaryota</taxon>
        <taxon>Metazoa</taxon>
        <taxon>Ecdysozoa</taxon>
        <taxon>Arthropoda</taxon>
        <taxon>Hexapoda</taxon>
        <taxon>Insecta</taxon>
        <taxon>Pterygota</taxon>
        <taxon>Neoptera</taxon>
        <taxon>Endopterygota</taxon>
        <taxon>Hymenoptera</taxon>
        <taxon>Apocrita</taxon>
        <taxon>Ichneumonoidea</taxon>
        <taxon>Braconidae</taxon>
        <taxon>Euphorinae</taxon>
        <taxon>Microctonus</taxon>
    </lineage>
</organism>
<accession>A0AA39C8H2</accession>
<dbReference type="AlphaFoldDB" id="A0AA39C8H2"/>
<reference evidence="2" key="1">
    <citation type="journal article" date="2023" name="bioRxiv">
        <title>Scaffold-level genome assemblies of two parasitoid biocontrol wasps reveal the parthenogenesis mechanism and an associated novel virus.</title>
        <authorList>
            <person name="Inwood S."/>
            <person name="Skelly J."/>
            <person name="Guhlin J."/>
            <person name="Harrop T."/>
            <person name="Goldson S."/>
            <person name="Dearden P."/>
        </authorList>
    </citation>
    <scope>NUCLEOTIDE SEQUENCE</scope>
    <source>
        <strain evidence="2">Lincoln</strain>
        <tissue evidence="2">Whole body</tissue>
    </source>
</reference>
<name>A0AA39C8H2_MICHY</name>
<feature type="compositionally biased region" description="Low complexity" evidence="1">
    <location>
        <begin position="70"/>
        <end position="84"/>
    </location>
</feature>
<feature type="compositionally biased region" description="Low complexity" evidence="1">
    <location>
        <begin position="108"/>
        <end position="122"/>
    </location>
</feature>
<comment type="caution">
    <text evidence="2">The sequence shown here is derived from an EMBL/GenBank/DDBJ whole genome shotgun (WGS) entry which is preliminary data.</text>
</comment>
<sequence length="202" mass="21352">MNGICVSPTAGRILVGGGGGGSGGEKCDDGDINDGNRTINNELSDDVNSIGGGISSIFRKTIEPPPSPNPSSSNSNPQYSSISSSSSFVSSSTLPISSSSLIIPNTFTSSTSSHSSNSSSSTRPTRAHGIRKLQKCLSTSVTNYESAAIDHQHQVSQLLTATNQSTLNTSQSILTSVRQYSSFGSKIWIKYQIKNHFIFYYS</sequence>
<dbReference type="Proteomes" id="UP001168972">
    <property type="component" value="Unassembled WGS sequence"/>
</dbReference>
<gene>
    <name evidence="2" type="ORF">PV327_010765</name>
</gene>
<feature type="region of interest" description="Disordered" evidence="1">
    <location>
        <begin position="108"/>
        <end position="130"/>
    </location>
</feature>
<keyword evidence="3" id="KW-1185">Reference proteome</keyword>
<feature type="compositionally biased region" description="Gly residues" evidence="1">
    <location>
        <begin position="14"/>
        <end position="24"/>
    </location>
</feature>
<evidence type="ECO:0000313" key="2">
    <source>
        <dbReference type="EMBL" id="KAK0159672.1"/>
    </source>
</evidence>
<evidence type="ECO:0000256" key="1">
    <source>
        <dbReference type="SAM" id="MobiDB-lite"/>
    </source>
</evidence>
<reference evidence="2" key="2">
    <citation type="submission" date="2023-03" db="EMBL/GenBank/DDBJ databases">
        <authorList>
            <person name="Inwood S.N."/>
            <person name="Skelly J.G."/>
            <person name="Guhlin J."/>
            <person name="Harrop T.W.R."/>
            <person name="Goldson S.G."/>
            <person name="Dearden P.K."/>
        </authorList>
    </citation>
    <scope>NUCLEOTIDE SEQUENCE</scope>
    <source>
        <strain evidence="2">Lincoln</strain>
        <tissue evidence="2">Whole body</tissue>
    </source>
</reference>
<evidence type="ECO:0000313" key="3">
    <source>
        <dbReference type="Proteomes" id="UP001168972"/>
    </source>
</evidence>
<protein>
    <submittedName>
        <fullName evidence="2">Uncharacterized protein</fullName>
    </submittedName>
</protein>
<feature type="region of interest" description="Disordered" evidence="1">
    <location>
        <begin position="14"/>
        <end position="84"/>
    </location>
</feature>